<gene>
    <name evidence="2" type="ORF">C5613_30210</name>
</gene>
<proteinExistence type="predicted"/>
<comment type="caution">
    <text evidence="2">The sequence shown here is derived from an EMBL/GenBank/DDBJ whole genome shotgun (WGS) entry which is preliminary data.</text>
</comment>
<organism evidence="2 3">
    <name type="scientific">Rhodococcus opacus</name>
    <name type="common">Nocardia opaca</name>
    <dbReference type="NCBI Taxonomy" id="37919"/>
    <lineage>
        <taxon>Bacteria</taxon>
        <taxon>Bacillati</taxon>
        <taxon>Actinomycetota</taxon>
        <taxon>Actinomycetes</taxon>
        <taxon>Mycobacteriales</taxon>
        <taxon>Nocardiaceae</taxon>
        <taxon>Rhodococcus</taxon>
    </lineage>
</organism>
<accession>A0A2S8IXV3</accession>
<dbReference type="AlphaFoldDB" id="A0A2S8IXV3"/>
<reference evidence="3" key="1">
    <citation type="submission" date="2018-02" db="EMBL/GenBank/DDBJ databases">
        <title>Draft genome sequencing of Rhodococcus opacus KU647198.</title>
        <authorList>
            <person name="Zheng B.-X."/>
        </authorList>
    </citation>
    <scope>NUCLEOTIDE SEQUENCE [LARGE SCALE GENOMIC DNA]</scope>
    <source>
        <strain evidence="3">04-OD7</strain>
    </source>
</reference>
<dbReference type="SUPFAM" id="SSF53335">
    <property type="entry name" value="S-adenosyl-L-methionine-dependent methyltransferases"/>
    <property type="match status" value="1"/>
</dbReference>
<dbReference type="EMBL" id="PUIO01000044">
    <property type="protein sequence ID" value="PQP19545.1"/>
    <property type="molecule type" value="Genomic_DNA"/>
</dbReference>
<dbReference type="InterPro" id="IPR029063">
    <property type="entry name" value="SAM-dependent_MTases_sf"/>
</dbReference>
<dbReference type="Gene3D" id="3.40.50.150">
    <property type="entry name" value="Vaccinia Virus protein VP39"/>
    <property type="match status" value="1"/>
</dbReference>
<evidence type="ECO:0000259" key="1">
    <source>
        <dbReference type="Pfam" id="PF08241"/>
    </source>
</evidence>
<dbReference type="GO" id="GO:0008757">
    <property type="term" value="F:S-adenosylmethionine-dependent methyltransferase activity"/>
    <property type="evidence" value="ECO:0007669"/>
    <property type="project" value="InterPro"/>
</dbReference>
<dbReference type="Proteomes" id="UP000239290">
    <property type="component" value="Unassembled WGS sequence"/>
</dbReference>
<evidence type="ECO:0000313" key="3">
    <source>
        <dbReference type="Proteomes" id="UP000239290"/>
    </source>
</evidence>
<evidence type="ECO:0000313" key="2">
    <source>
        <dbReference type="EMBL" id="PQP19545.1"/>
    </source>
</evidence>
<dbReference type="InterPro" id="IPR013216">
    <property type="entry name" value="Methyltransf_11"/>
</dbReference>
<protein>
    <recommendedName>
        <fullName evidence="1">Methyltransferase type 11 domain-containing protein</fullName>
    </recommendedName>
</protein>
<dbReference type="Pfam" id="PF08241">
    <property type="entry name" value="Methyltransf_11"/>
    <property type="match status" value="1"/>
</dbReference>
<name>A0A2S8IXV3_RHOOP</name>
<feature type="domain" description="Methyltransferase type 11" evidence="1">
    <location>
        <begin position="7"/>
        <end position="45"/>
    </location>
</feature>
<sequence length="104" mass="11306">MRHCPVARGDVIALPVADAAADAVVAVNVLDHLDRPELGLREAYQPWDASLIALPDRDAVRDFLQARLVPHHRAELLVDALADRGPLPLPLTKRGALILARRAS</sequence>